<keyword evidence="3" id="KW-0862">Zinc</keyword>
<keyword evidence="1" id="KW-0479">Metal-binding</keyword>
<name>A0A1D6MRS3_MAIZE</name>
<dbReference type="Gene3D" id="3.30.40.10">
    <property type="entry name" value="Zinc/RING finger domain, C3HC4 (zinc finger)"/>
    <property type="match status" value="1"/>
</dbReference>
<protein>
    <submittedName>
        <fullName evidence="4">PIT1</fullName>
    </submittedName>
</protein>
<gene>
    <name evidence="4" type="ORF">ZEAMMB73_Zm00001d040614</name>
</gene>
<dbReference type="SMART" id="SM00744">
    <property type="entry name" value="RINGv"/>
    <property type="match status" value="1"/>
</dbReference>
<evidence type="ECO:0000313" key="4">
    <source>
        <dbReference type="EMBL" id="ONM31665.1"/>
    </source>
</evidence>
<dbReference type="EMBL" id="CM007649">
    <property type="protein sequence ID" value="ONM31665.1"/>
    <property type="molecule type" value="Genomic_DNA"/>
</dbReference>
<accession>A0A1D6MRS3</accession>
<organism evidence="4">
    <name type="scientific">Zea mays</name>
    <name type="common">Maize</name>
    <dbReference type="NCBI Taxonomy" id="4577"/>
    <lineage>
        <taxon>Eukaryota</taxon>
        <taxon>Viridiplantae</taxon>
        <taxon>Streptophyta</taxon>
        <taxon>Embryophyta</taxon>
        <taxon>Tracheophyta</taxon>
        <taxon>Spermatophyta</taxon>
        <taxon>Magnoliopsida</taxon>
        <taxon>Liliopsida</taxon>
        <taxon>Poales</taxon>
        <taxon>Poaceae</taxon>
        <taxon>PACMAD clade</taxon>
        <taxon>Panicoideae</taxon>
        <taxon>Andropogonodae</taxon>
        <taxon>Andropogoneae</taxon>
        <taxon>Tripsacinae</taxon>
        <taxon>Zea</taxon>
    </lineage>
</organism>
<reference evidence="4" key="1">
    <citation type="submission" date="2015-12" db="EMBL/GenBank/DDBJ databases">
        <title>Update maize B73 reference genome by single molecule sequencing technologies.</title>
        <authorList>
            <consortium name="Maize Genome Sequencing Project"/>
            <person name="Ware D."/>
        </authorList>
    </citation>
    <scope>NUCLEOTIDE SEQUENCE [LARGE SCALE GENOMIC DNA]</scope>
    <source>
        <tissue evidence="4">Seedling</tissue>
    </source>
</reference>
<evidence type="ECO:0000256" key="1">
    <source>
        <dbReference type="ARBA" id="ARBA00022723"/>
    </source>
</evidence>
<dbReference type="ExpressionAtlas" id="A0A1D6MRS3">
    <property type="expression patterns" value="baseline and differential"/>
</dbReference>
<keyword evidence="2" id="KW-0863">Zinc-finger</keyword>
<dbReference type="Pfam" id="PF12906">
    <property type="entry name" value="RINGv"/>
    <property type="match status" value="1"/>
</dbReference>
<dbReference type="InterPro" id="IPR011016">
    <property type="entry name" value="Znf_RING-CH"/>
</dbReference>
<proteinExistence type="predicted"/>
<dbReference type="AlphaFoldDB" id="A0A1D6MRS3"/>
<dbReference type="GO" id="GO:0008270">
    <property type="term" value="F:zinc ion binding"/>
    <property type="evidence" value="ECO:0007669"/>
    <property type="project" value="UniProtKB-KW"/>
</dbReference>
<sequence>MEQEEACSSSLRQCRICHDEEDERRSAMESPCACSGSLKVCVLLYPLCGRLQQHAAHDLMMLCARSACCVSRELAAPAKPSERRRVCCSSPRACSTLTGDACRGGATRREAPSARFASRFVFVAPESIAPSSNFQIPSPVIHPPSSLTVLSTQLLRLCWTGEILIRVMKVKQFAPPPPPPPPRASLPC</sequence>
<evidence type="ECO:0000256" key="3">
    <source>
        <dbReference type="ARBA" id="ARBA00022833"/>
    </source>
</evidence>
<evidence type="ECO:0000256" key="2">
    <source>
        <dbReference type="ARBA" id="ARBA00022771"/>
    </source>
</evidence>
<dbReference type="InterPro" id="IPR013083">
    <property type="entry name" value="Znf_RING/FYVE/PHD"/>
</dbReference>